<evidence type="ECO:0000256" key="5">
    <source>
        <dbReference type="SAM" id="SignalP"/>
    </source>
</evidence>
<dbReference type="InterPro" id="IPR022478">
    <property type="entry name" value="ABC_transptr_sub-bd_PQQ"/>
</dbReference>
<feature type="compositionally biased region" description="Basic and acidic residues" evidence="4">
    <location>
        <begin position="388"/>
        <end position="402"/>
    </location>
</feature>
<feature type="chain" id="PRO_5004726357" description="Leucine-binding protein domain-containing protein" evidence="5">
    <location>
        <begin position="22"/>
        <end position="402"/>
    </location>
</feature>
<evidence type="ECO:0000256" key="2">
    <source>
        <dbReference type="ARBA" id="ARBA00022729"/>
    </source>
</evidence>
<evidence type="ECO:0000256" key="3">
    <source>
        <dbReference type="ARBA" id="ARBA00022970"/>
    </source>
</evidence>
<dbReference type="eggNOG" id="COG0683">
    <property type="taxonomic scope" value="Bacteria"/>
</dbReference>
<dbReference type="SUPFAM" id="SSF53822">
    <property type="entry name" value="Periplasmic binding protein-like I"/>
    <property type="match status" value="1"/>
</dbReference>
<protein>
    <recommendedName>
        <fullName evidence="6">Leucine-binding protein domain-containing protein</fullName>
    </recommendedName>
</protein>
<evidence type="ECO:0000313" key="7">
    <source>
        <dbReference type="EMBL" id="ESR25802.1"/>
    </source>
</evidence>
<evidence type="ECO:0000313" key="8">
    <source>
        <dbReference type="Proteomes" id="UP000017819"/>
    </source>
</evidence>
<dbReference type="Pfam" id="PF13458">
    <property type="entry name" value="Peripla_BP_6"/>
    <property type="match status" value="1"/>
</dbReference>
<dbReference type="Proteomes" id="UP000017819">
    <property type="component" value="Unassembled WGS sequence"/>
</dbReference>
<gene>
    <name evidence="7" type="ORF">N177_1137</name>
</gene>
<keyword evidence="3" id="KW-0029">Amino-acid transport</keyword>
<comment type="similarity">
    <text evidence="1">Belongs to the leucine-binding protein family.</text>
</comment>
<feature type="signal peptide" evidence="5">
    <location>
        <begin position="1"/>
        <end position="21"/>
    </location>
</feature>
<dbReference type="CDD" id="cd06268">
    <property type="entry name" value="PBP1_ABC_transporter_LIVBP-like"/>
    <property type="match status" value="1"/>
</dbReference>
<comment type="caution">
    <text evidence="7">The sequence shown here is derived from an EMBL/GenBank/DDBJ whole genome shotgun (WGS) entry which is preliminary data.</text>
</comment>
<dbReference type="STRING" id="631454.N177_1137"/>
<dbReference type="InterPro" id="IPR051010">
    <property type="entry name" value="BCAA_transport"/>
</dbReference>
<dbReference type="GO" id="GO:0006865">
    <property type="term" value="P:amino acid transport"/>
    <property type="evidence" value="ECO:0007669"/>
    <property type="project" value="UniProtKB-KW"/>
</dbReference>
<dbReference type="NCBIfam" id="TIGR03863">
    <property type="entry name" value="PQQ_ABC_bind"/>
    <property type="match status" value="1"/>
</dbReference>
<keyword evidence="2 5" id="KW-0732">Signal</keyword>
<dbReference type="InterPro" id="IPR028082">
    <property type="entry name" value="Peripla_BP_I"/>
</dbReference>
<dbReference type="PANTHER" id="PTHR30483">
    <property type="entry name" value="LEUCINE-SPECIFIC-BINDING PROTEIN"/>
    <property type="match status" value="1"/>
</dbReference>
<keyword evidence="8" id="KW-1185">Reference proteome</keyword>
<name>V4R1D9_9HYPH</name>
<reference evidence="7 8" key="1">
    <citation type="journal article" date="2014" name="Genome Announc.">
        <title>Draft Genome Sequence of Lutibaculum baratangense Strain AMV1T, Isolated from a Mud Volcano in Andamans, India.</title>
        <authorList>
            <person name="Singh A."/>
            <person name="Sreenivas A."/>
            <person name="Sathyanarayana Reddy G."/>
            <person name="Pinnaka A.K."/>
            <person name="Shivaji S."/>
        </authorList>
    </citation>
    <scope>NUCLEOTIDE SEQUENCE [LARGE SCALE GENOMIC DNA]</scope>
    <source>
        <strain evidence="7 8">AMV1</strain>
    </source>
</reference>
<evidence type="ECO:0000256" key="1">
    <source>
        <dbReference type="ARBA" id="ARBA00010062"/>
    </source>
</evidence>
<dbReference type="PATRIC" id="fig|631454.5.peg.1122"/>
<keyword evidence="3" id="KW-0813">Transport</keyword>
<sequence length="402" mass="43853">MGHASRALRHLTLAVVGCAFAAVSAVAEADEFRIGYIHPAERELTLSLIDRPREDFGTAGAELAIADNNTTGRFTGQTYVLDAVPVGEAAEAVAAVERLDAAGVGWIVADLGAEALLEVADAAAERDMLVFNVGAPDDDLRLRDCRENLVHVIPSRAMLADALAQYLVWKKWPRWFLVTGSHPEDQAYAAAIRRAADRFGGRVVEERVFADTGGARTTDTGHVQVQARMPVFLQNASAHDVVVVADESEVFGTYVPYHTWDPRPIAGTAGLEPTVWSSAHEQWGAVQLQNRFLDRFGRRMEKEDMLAWMAVRMVGEAATRAGAAERQAIADFMKGPDFQLAGFKGQALTLRPWNQQLRQPILLADGQQVVTVSPQEGFLHPSSYLDTLGHDRPESSCSLDRG</sequence>
<accession>V4R1D9</accession>
<evidence type="ECO:0000256" key="4">
    <source>
        <dbReference type="SAM" id="MobiDB-lite"/>
    </source>
</evidence>
<dbReference type="EMBL" id="AWXZ01000017">
    <property type="protein sequence ID" value="ESR25802.1"/>
    <property type="molecule type" value="Genomic_DNA"/>
</dbReference>
<proteinExistence type="inferred from homology"/>
<dbReference type="Gene3D" id="3.40.50.2300">
    <property type="match status" value="2"/>
</dbReference>
<dbReference type="RefSeq" id="WP_023431282.1">
    <property type="nucleotide sequence ID" value="NZ_AWXZ01000017.1"/>
</dbReference>
<evidence type="ECO:0000259" key="6">
    <source>
        <dbReference type="Pfam" id="PF13458"/>
    </source>
</evidence>
<organism evidence="7 8">
    <name type="scientific">Lutibaculum baratangense AMV1</name>
    <dbReference type="NCBI Taxonomy" id="631454"/>
    <lineage>
        <taxon>Bacteria</taxon>
        <taxon>Pseudomonadati</taxon>
        <taxon>Pseudomonadota</taxon>
        <taxon>Alphaproteobacteria</taxon>
        <taxon>Hyphomicrobiales</taxon>
        <taxon>Tepidamorphaceae</taxon>
        <taxon>Lutibaculum</taxon>
    </lineage>
</organism>
<dbReference type="PANTHER" id="PTHR30483:SF6">
    <property type="entry name" value="PERIPLASMIC BINDING PROTEIN OF ABC TRANSPORTER FOR NATURAL AMINO ACIDS"/>
    <property type="match status" value="1"/>
</dbReference>
<feature type="region of interest" description="Disordered" evidence="4">
    <location>
        <begin position="383"/>
        <end position="402"/>
    </location>
</feature>
<feature type="domain" description="Leucine-binding protein" evidence="6">
    <location>
        <begin position="59"/>
        <end position="364"/>
    </location>
</feature>
<dbReference type="AlphaFoldDB" id="V4R1D9"/>
<dbReference type="OrthoDB" id="5341635at2"/>
<dbReference type="InterPro" id="IPR028081">
    <property type="entry name" value="Leu-bd"/>
</dbReference>